<accession>A0A6N2XWE2</accession>
<dbReference type="EMBL" id="CACRTK010000016">
    <property type="protein sequence ID" value="VYT58839.1"/>
    <property type="molecule type" value="Genomic_DNA"/>
</dbReference>
<evidence type="ECO:0000256" key="1">
    <source>
        <dbReference type="SAM" id="Phobius"/>
    </source>
</evidence>
<feature type="transmembrane region" description="Helical" evidence="1">
    <location>
        <begin position="80"/>
        <end position="102"/>
    </location>
</feature>
<feature type="transmembrane region" description="Helical" evidence="1">
    <location>
        <begin position="252"/>
        <end position="271"/>
    </location>
</feature>
<keyword evidence="1" id="KW-1133">Transmembrane helix</keyword>
<dbReference type="AlphaFoldDB" id="A0A6N2XWE2"/>
<name>A0A6N2XWE2_LACRH</name>
<evidence type="ECO:0000313" key="2">
    <source>
        <dbReference type="EMBL" id="VYT58839.1"/>
    </source>
</evidence>
<reference evidence="2" key="1">
    <citation type="submission" date="2019-11" db="EMBL/GenBank/DDBJ databases">
        <authorList>
            <person name="Feng L."/>
        </authorList>
    </citation>
    <scope>NUCLEOTIDE SEQUENCE</scope>
    <source>
        <strain evidence="2">LrhamnosusLFYP97</strain>
    </source>
</reference>
<keyword evidence="1" id="KW-0472">Membrane</keyword>
<feature type="transmembrane region" description="Helical" evidence="1">
    <location>
        <begin position="212"/>
        <end position="232"/>
    </location>
</feature>
<proteinExistence type="predicted"/>
<feature type="transmembrane region" description="Helical" evidence="1">
    <location>
        <begin position="180"/>
        <end position="200"/>
    </location>
</feature>
<protein>
    <submittedName>
        <fullName evidence="2">Uncharacterized protein</fullName>
    </submittedName>
</protein>
<sequence length="278" mass="30838">MPLFIRMERPFWGLISLRNKQYWQSRSTITALLLAVLFISGHLIANAGYDADGGKHLTGFYFFSPYMNWLPIDISSSLPVAWNLAAPLLSVLAGGMIAASHGRSGYAKLMRFRHSFVAYRRSVFLAAGVLGAIVPIMVLGLDFLGLLAIHPNVLPNQWLNNNVAISYLGLGGNLFYTHTWAYMLGWIALLAFYGASYAIFSNFLYFVTGKMVLSLMGVMMVQLILLSISIIFKTSLAPITYLQIVPTIGQPSLVYVLLWPAILIAMSLFSFRVPKIEA</sequence>
<keyword evidence="1" id="KW-0812">Transmembrane</keyword>
<feature type="transmembrane region" description="Helical" evidence="1">
    <location>
        <begin position="123"/>
        <end position="149"/>
    </location>
</feature>
<gene>
    <name evidence="2" type="ORF">LRLFYP97_00615</name>
</gene>
<organism evidence="2">
    <name type="scientific">Lacticaseibacillus rhamnosus</name>
    <name type="common">Lactobacillus rhamnosus</name>
    <dbReference type="NCBI Taxonomy" id="47715"/>
    <lineage>
        <taxon>Bacteria</taxon>
        <taxon>Bacillati</taxon>
        <taxon>Bacillota</taxon>
        <taxon>Bacilli</taxon>
        <taxon>Lactobacillales</taxon>
        <taxon>Lactobacillaceae</taxon>
        <taxon>Lacticaseibacillus</taxon>
    </lineage>
</organism>